<keyword evidence="3" id="KW-1185">Reference proteome</keyword>
<dbReference type="Pfam" id="PF05168">
    <property type="entry name" value="HEPN"/>
    <property type="match status" value="1"/>
</dbReference>
<dbReference type="EMBL" id="JABWDU010000007">
    <property type="protein sequence ID" value="NVD42005.1"/>
    <property type="molecule type" value="Genomic_DNA"/>
</dbReference>
<evidence type="ECO:0000313" key="3">
    <source>
        <dbReference type="Proteomes" id="UP000520198"/>
    </source>
</evidence>
<organism evidence="2 3">
    <name type="scientific">Ensifer oleiphilus</name>
    <dbReference type="NCBI Taxonomy" id="2742698"/>
    <lineage>
        <taxon>Bacteria</taxon>
        <taxon>Pseudomonadati</taxon>
        <taxon>Pseudomonadota</taxon>
        <taxon>Alphaproteobacteria</taxon>
        <taxon>Hyphomicrobiales</taxon>
        <taxon>Rhizobiaceae</taxon>
        <taxon>Sinorhizobium/Ensifer group</taxon>
        <taxon>Ensifer</taxon>
    </lineage>
</organism>
<dbReference type="Proteomes" id="UP000520198">
    <property type="component" value="Unassembled WGS sequence"/>
</dbReference>
<dbReference type="SUPFAM" id="SSF81593">
    <property type="entry name" value="Nucleotidyltransferase substrate binding subunit/domain"/>
    <property type="match status" value="1"/>
</dbReference>
<dbReference type="InterPro" id="IPR007842">
    <property type="entry name" value="HEPN_dom"/>
</dbReference>
<comment type="caution">
    <text evidence="2">The sequence shown here is derived from an EMBL/GenBank/DDBJ whole genome shotgun (WGS) entry which is preliminary data.</text>
</comment>
<dbReference type="SMART" id="SM00748">
    <property type="entry name" value="HEPN"/>
    <property type="match status" value="1"/>
</dbReference>
<reference evidence="2 3" key="1">
    <citation type="submission" date="2020-06" db="EMBL/GenBank/DDBJ databases">
        <authorList>
            <person name="Grouzdev D.S."/>
        </authorList>
    </citation>
    <scope>NUCLEOTIDE SEQUENCE [LARGE SCALE GENOMIC DNA]</scope>
    <source>
        <strain evidence="2 3">HO-A22</strain>
    </source>
</reference>
<name>A0A7Y6QAB6_9HYPH</name>
<protein>
    <submittedName>
        <fullName evidence="2">HEPN domain-containing protein</fullName>
    </submittedName>
</protein>
<feature type="domain" description="HEPN" evidence="1">
    <location>
        <begin position="64"/>
        <end position="161"/>
    </location>
</feature>
<proteinExistence type="predicted"/>
<evidence type="ECO:0000313" key="2">
    <source>
        <dbReference type="EMBL" id="NVD42005.1"/>
    </source>
</evidence>
<dbReference type="AlphaFoldDB" id="A0A7Y6QAB6"/>
<sequence length="191" mass="21798">MFCCEGDRRVSLSRRRPIRRESFRDIRQQGIVLFELDSEPLVEPRPIGLVEQFKIAREHYESRLPHAIGFLSVARFCIAEGDAALAAFQLHQAIEHAYSTVLLVLENYGPPTHNLPSLRGFAEGMDRRLADAWPHDRQRHSAWFNTINEAYVKARPQVGEARRGGPLDGGLCPVFSRSIYRFTRSTPASPW</sequence>
<dbReference type="Gene3D" id="1.20.120.330">
    <property type="entry name" value="Nucleotidyltransferases domain 2"/>
    <property type="match status" value="1"/>
</dbReference>
<gene>
    <name evidence="2" type="ORF">HT585_24370</name>
</gene>
<accession>A0A7Y6QAB6</accession>
<evidence type="ECO:0000259" key="1">
    <source>
        <dbReference type="SMART" id="SM00748"/>
    </source>
</evidence>